<reference evidence="1 2" key="1">
    <citation type="journal article" date="2024" name="Proc. Natl. Acad. Sci. U.S.A.">
        <title>The evolutionary genomics of adaptation to stress in wild rhizobium bacteria.</title>
        <authorList>
            <person name="Kehlet-Delgado H."/>
            <person name="Montoya A.P."/>
            <person name="Jensen K.T."/>
            <person name="Wendlandt C.E."/>
            <person name="Dexheimer C."/>
            <person name="Roberts M."/>
            <person name="Torres Martinez L."/>
            <person name="Friesen M.L."/>
            <person name="Griffitts J.S."/>
            <person name="Porter S.S."/>
        </authorList>
    </citation>
    <scope>NUCLEOTIDE SEQUENCE [LARGE SCALE GENOMIC DNA]</scope>
    <source>
        <strain evidence="1 2">M0729</strain>
    </source>
</reference>
<dbReference type="Pfam" id="PF03928">
    <property type="entry name" value="HbpS-like"/>
    <property type="match status" value="1"/>
</dbReference>
<accession>A0ABV1YQE0</accession>
<evidence type="ECO:0000313" key="2">
    <source>
        <dbReference type="Proteomes" id="UP001464387"/>
    </source>
</evidence>
<dbReference type="EMBL" id="JAMYPJ010000073">
    <property type="protein sequence ID" value="MER8937366.1"/>
    <property type="molecule type" value="Genomic_DNA"/>
</dbReference>
<sequence length="240" mass="23923">MPQGAAWAQAPCPSDHDRLLSALKANVKASGGPANGGFETNEWAAIVARDGIVCAIAFSGPAVDAQWPGSRLIAAEKANTANGLSLANMALSTSNLYAGVQPGGPLFGLQFTNPPNQAAAFAGDAKRFGSANDPLIGKSIGGVVVFGGGLALYDGKGIVGGLGVSGDSSCADHNVAWRVRAALGLDKVPAGVNPNRKDAIIYDLNPGGKSASGWGHPLCAGHEADIADELGAGVGGSTPK</sequence>
<dbReference type="SUPFAM" id="SSF143744">
    <property type="entry name" value="GlcG-like"/>
    <property type="match status" value="1"/>
</dbReference>
<proteinExistence type="predicted"/>
<dbReference type="Gene3D" id="3.30.450.150">
    <property type="entry name" value="Haem-degrading domain"/>
    <property type="match status" value="1"/>
</dbReference>
<comment type="caution">
    <text evidence="1">The sequence shown here is derived from an EMBL/GenBank/DDBJ whole genome shotgun (WGS) entry which is preliminary data.</text>
</comment>
<dbReference type="InterPro" id="IPR005624">
    <property type="entry name" value="PduO/GlcC-like"/>
</dbReference>
<evidence type="ECO:0000313" key="1">
    <source>
        <dbReference type="EMBL" id="MER8937366.1"/>
    </source>
</evidence>
<gene>
    <name evidence="1" type="ORF">NKI33_30975</name>
</gene>
<dbReference type="RefSeq" id="WP_032928282.1">
    <property type="nucleotide sequence ID" value="NZ_JAMYMT010000042.1"/>
</dbReference>
<name>A0ABV1YQE0_9HYPH</name>
<dbReference type="InterPro" id="IPR038084">
    <property type="entry name" value="PduO/GlcC-like_sf"/>
</dbReference>
<keyword evidence="2" id="KW-1185">Reference proteome</keyword>
<protein>
    <submittedName>
        <fullName evidence="1">Heme-binding protein</fullName>
    </submittedName>
</protein>
<dbReference type="Proteomes" id="UP001464387">
    <property type="component" value="Unassembled WGS sequence"/>
</dbReference>
<organism evidence="1 2">
    <name type="scientific">Mesorhizobium opportunistum</name>
    <dbReference type="NCBI Taxonomy" id="593909"/>
    <lineage>
        <taxon>Bacteria</taxon>
        <taxon>Pseudomonadati</taxon>
        <taxon>Pseudomonadota</taxon>
        <taxon>Alphaproteobacteria</taxon>
        <taxon>Hyphomicrobiales</taxon>
        <taxon>Phyllobacteriaceae</taxon>
        <taxon>Mesorhizobium</taxon>
    </lineage>
</organism>